<comment type="function">
    <text evidence="4">Catalyzes the reversible epimerization of cellobiose to 4-O-beta-D-glucopyranosyl-D-mannose (Glc-Man).</text>
</comment>
<evidence type="ECO:0000256" key="1">
    <source>
        <dbReference type="ARBA" id="ARBA00001470"/>
    </source>
</evidence>
<evidence type="ECO:0000256" key="4">
    <source>
        <dbReference type="HAMAP-Rule" id="MF_00929"/>
    </source>
</evidence>
<dbReference type="SUPFAM" id="SSF48208">
    <property type="entry name" value="Six-hairpin glycosidases"/>
    <property type="match status" value="1"/>
</dbReference>
<evidence type="ECO:0000313" key="5">
    <source>
        <dbReference type="EMBL" id="PTN10130.1"/>
    </source>
</evidence>
<dbReference type="Pfam" id="PF07221">
    <property type="entry name" value="GlcNAc_2-epim"/>
    <property type="match status" value="1"/>
</dbReference>
<gene>
    <name evidence="5" type="ORF">C8N47_102115</name>
</gene>
<accession>A0A2T5C5D9</accession>
<dbReference type="InterPro" id="IPR008928">
    <property type="entry name" value="6-hairpin_glycosidase_sf"/>
</dbReference>
<dbReference type="EMBL" id="QAAD01000002">
    <property type="protein sequence ID" value="PTN10130.1"/>
    <property type="molecule type" value="Genomic_DNA"/>
</dbReference>
<comment type="similarity">
    <text evidence="4">Belongs to the cellobiose 2-epimerase family.</text>
</comment>
<dbReference type="GO" id="GO:0047736">
    <property type="term" value="F:cellobiose epimerase activity"/>
    <property type="evidence" value="ECO:0007669"/>
    <property type="project" value="UniProtKB-UniRule"/>
</dbReference>
<dbReference type="AlphaFoldDB" id="A0A2T5C5D9"/>
<keyword evidence="3 4" id="KW-0413">Isomerase</keyword>
<keyword evidence="6" id="KW-1185">Reference proteome</keyword>
<dbReference type="InterPro" id="IPR010819">
    <property type="entry name" value="AGE/CE"/>
</dbReference>
<evidence type="ECO:0000313" key="6">
    <source>
        <dbReference type="Proteomes" id="UP000243525"/>
    </source>
</evidence>
<dbReference type="InterPro" id="IPR028584">
    <property type="entry name" value="Cellobiose_2_epim"/>
</dbReference>
<dbReference type="EC" id="5.1.3.11" evidence="4"/>
<dbReference type="PANTHER" id="PTHR15108">
    <property type="entry name" value="N-ACYLGLUCOSAMINE-2-EPIMERASE"/>
    <property type="match status" value="1"/>
</dbReference>
<sequence length="386" mass="44714">MQDELSRILDFWSSQAVDHEYGGFVGQIDSAGQTFPKATKGAVLNTRLLWTFSAAYRSTSNTLYRSMADRAFNYLITHFWDQENGGLFWACDYQGNPLNTRKQAYAQGFGIYAFSEYFLATGNEESLVYAQKLFVLLEEKFRDPQFDGYLEALTADWQPLDDMRLSPKDANSPKSMNTHLHILEPYTNLYRAWPNAQLKERIGLLVKLFQQRIIDPLTGHFNLFFNLDWTVQSNIVSYGHDIEGAWLLHEAALVIKDTKLIDSVRQSALRLVEVTLDEGLAADGSVWYEKEGAHTDKDRHWWVQAEAMVGLMDVWEIEKNDHYIHHLIAIWEFIKLNLVDRKNGEWFWSVDEQGNPKLNEDKAGFWKCPYHNSRALIELTNRIAKL</sequence>
<name>A0A2T5C5D9_9BACT</name>
<protein>
    <recommendedName>
        <fullName evidence="4">Cellobiose 2-epimerase</fullName>
        <shortName evidence="4">CE</shortName>
        <ecNumber evidence="4">5.1.3.11</ecNumber>
    </recommendedName>
</protein>
<organism evidence="5 6">
    <name type="scientific">Mangrovibacterium marinum</name>
    <dbReference type="NCBI Taxonomy" id="1639118"/>
    <lineage>
        <taxon>Bacteria</taxon>
        <taxon>Pseudomonadati</taxon>
        <taxon>Bacteroidota</taxon>
        <taxon>Bacteroidia</taxon>
        <taxon>Marinilabiliales</taxon>
        <taxon>Prolixibacteraceae</taxon>
        <taxon>Mangrovibacterium</taxon>
    </lineage>
</organism>
<comment type="similarity">
    <text evidence="2">Belongs to the N-acylglucosamine 2-epimerase family.</text>
</comment>
<dbReference type="Proteomes" id="UP000243525">
    <property type="component" value="Unassembled WGS sequence"/>
</dbReference>
<proteinExistence type="inferred from homology"/>
<evidence type="ECO:0000256" key="2">
    <source>
        <dbReference type="ARBA" id="ARBA00008558"/>
    </source>
</evidence>
<reference evidence="5 6" key="1">
    <citation type="submission" date="2018-04" db="EMBL/GenBank/DDBJ databases">
        <title>Genomic Encyclopedia of Archaeal and Bacterial Type Strains, Phase II (KMG-II): from individual species to whole genera.</title>
        <authorList>
            <person name="Goeker M."/>
        </authorList>
    </citation>
    <scope>NUCLEOTIDE SEQUENCE [LARGE SCALE GENOMIC DNA]</scope>
    <source>
        <strain evidence="5 6">DSM 28823</strain>
    </source>
</reference>
<dbReference type="GO" id="GO:0005975">
    <property type="term" value="P:carbohydrate metabolic process"/>
    <property type="evidence" value="ECO:0007669"/>
    <property type="project" value="InterPro"/>
</dbReference>
<comment type="catalytic activity">
    <reaction evidence="1 4">
        <text>D-cellobiose = beta-D-glucosyl-(1-&gt;4)-D-mannopyranose</text>
        <dbReference type="Rhea" id="RHEA:23384"/>
        <dbReference type="ChEBI" id="CHEBI:17057"/>
        <dbReference type="ChEBI" id="CHEBI:47931"/>
        <dbReference type="EC" id="5.1.3.11"/>
    </reaction>
</comment>
<dbReference type="Gene3D" id="1.50.10.10">
    <property type="match status" value="1"/>
</dbReference>
<dbReference type="HAMAP" id="MF_00929">
    <property type="entry name" value="Cellobiose_2_epim"/>
    <property type="match status" value="1"/>
</dbReference>
<evidence type="ECO:0000256" key="3">
    <source>
        <dbReference type="ARBA" id="ARBA00023235"/>
    </source>
</evidence>
<dbReference type="InterPro" id="IPR012341">
    <property type="entry name" value="6hp_glycosidase-like_sf"/>
</dbReference>
<comment type="caution">
    <text evidence="5">The sequence shown here is derived from an EMBL/GenBank/DDBJ whole genome shotgun (WGS) entry which is preliminary data.</text>
</comment>